<feature type="non-terminal residue" evidence="2">
    <location>
        <position position="129"/>
    </location>
</feature>
<dbReference type="RefSeq" id="WP_182661147.1">
    <property type="nucleotide sequence ID" value="NZ_VKHS01000077.1"/>
</dbReference>
<dbReference type="Pfam" id="PF09704">
    <property type="entry name" value="Cas_Cas5d"/>
    <property type="match status" value="1"/>
</dbReference>
<evidence type="ECO:0000256" key="1">
    <source>
        <dbReference type="ARBA" id="ARBA00023118"/>
    </source>
</evidence>
<sequence length="129" mass="14170">MTVLLLRLAGPLQSWGSAARFTRRGTENAPTKSGVLGLLAAAEGRSRNEDLSDLTALRFGVRIDQPGSRMRDFHTAHHADSGKSMPLSERFYLADAVFVAGVEGDAELIRRLYEAVLAPRFLPYLGRRS</sequence>
<dbReference type="GO" id="GO:0043571">
    <property type="term" value="P:maintenance of CRISPR repeat elements"/>
    <property type="evidence" value="ECO:0007669"/>
    <property type="project" value="InterPro"/>
</dbReference>
<dbReference type="CDD" id="cd09645">
    <property type="entry name" value="Cas5_I-E"/>
    <property type="match status" value="1"/>
</dbReference>
<protein>
    <submittedName>
        <fullName evidence="2">Type I-E CRISPR-associated protein Cas5/CasD</fullName>
    </submittedName>
</protein>
<name>A0A7W3T194_9ACTN</name>
<dbReference type="AlphaFoldDB" id="A0A7W3T194"/>
<dbReference type="InterPro" id="IPR013422">
    <property type="entry name" value="CRISPR-assoc_prot_Cas5_N"/>
</dbReference>
<evidence type="ECO:0000313" key="3">
    <source>
        <dbReference type="Proteomes" id="UP000530234"/>
    </source>
</evidence>
<dbReference type="Proteomes" id="UP000530234">
    <property type="component" value="Unassembled WGS sequence"/>
</dbReference>
<organism evidence="2 3">
    <name type="scientific">Streptomyces calidiresistens</name>
    <dbReference type="NCBI Taxonomy" id="1485586"/>
    <lineage>
        <taxon>Bacteria</taxon>
        <taxon>Bacillati</taxon>
        <taxon>Actinomycetota</taxon>
        <taxon>Actinomycetes</taxon>
        <taxon>Kitasatosporales</taxon>
        <taxon>Streptomycetaceae</taxon>
        <taxon>Streptomyces</taxon>
    </lineage>
</organism>
<keyword evidence="3" id="KW-1185">Reference proteome</keyword>
<comment type="caution">
    <text evidence="2">The sequence shown here is derived from an EMBL/GenBank/DDBJ whole genome shotgun (WGS) entry which is preliminary data.</text>
</comment>
<dbReference type="InterPro" id="IPR010147">
    <property type="entry name" value="CRISPR-assoc_prot_CasD"/>
</dbReference>
<accession>A0A7W3T194</accession>
<dbReference type="NCBIfam" id="TIGR01868">
    <property type="entry name" value="casD_Cas5e"/>
    <property type="match status" value="1"/>
</dbReference>
<dbReference type="GO" id="GO:0051607">
    <property type="term" value="P:defense response to virus"/>
    <property type="evidence" value="ECO:0007669"/>
    <property type="project" value="UniProtKB-KW"/>
</dbReference>
<proteinExistence type="predicted"/>
<keyword evidence="1" id="KW-0051">Antiviral defense</keyword>
<dbReference type="NCBIfam" id="TIGR02593">
    <property type="entry name" value="CRISPR_cas5"/>
    <property type="match status" value="1"/>
</dbReference>
<reference evidence="3" key="1">
    <citation type="submission" date="2019-10" db="EMBL/GenBank/DDBJ databases">
        <title>Streptomyces sp. nov., a novel actinobacterium isolated from alkaline environment.</title>
        <authorList>
            <person name="Golinska P."/>
        </authorList>
    </citation>
    <scope>NUCLEOTIDE SEQUENCE [LARGE SCALE GENOMIC DNA]</scope>
    <source>
        <strain evidence="3">DSM 42108</strain>
    </source>
</reference>
<dbReference type="Gene3D" id="3.30.70.2660">
    <property type="match status" value="1"/>
</dbReference>
<dbReference type="EMBL" id="VKHS01000077">
    <property type="protein sequence ID" value="MBB0229045.1"/>
    <property type="molecule type" value="Genomic_DNA"/>
</dbReference>
<dbReference type="InterPro" id="IPR021124">
    <property type="entry name" value="CRISPR-assoc_prot_Cas5"/>
</dbReference>
<dbReference type="GO" id="GO:0003723">
    <property type="term" value="F:RNA binding"/>
    <property type="evidence" value="ECO:0007669"/>
    <property type="project" value="InterPro"/>
</dbReference>
<evidence type="ECO:0000313" key="2">
    <source>
        <dbReference type="EMBL" id="MBB0229045.1"/>
    </source>
</evidence>
<gene>
    <name evidence="2" type="primary">cas5e</name>
    <name evidence="2" type="ORF">FOE67_05815</name>
</gene>